<dbReference type="RefSeq" id="WP_382409812.1">
    <property type="nucleotide sequence ID" value="NZ_JBHSGU010000009.1"/>
</dbReference>
<evidence type="ECO:0000313" key="3">
    <source>
        <dbReference type="Proteomes" id="UP001595897"/>
    </source>
</evidence>
<keyword evidence="1" id="KW-0472">Membrane</keyword>
<accession>A0ABV9LXU8</accession>
<evidence type="ECO:0000313" key="2">
    <source>
        <dbReference type="EMBL" id="MFC4701381.1"/>
    </source>
</evidence>
<dbReference type="Proteomes" id="UP001595897">
    <property type="component" value="Unassembled WGS sequence"/>
</dbReference>
<reference evidence="3" key="1">
    <citation type="journal article" date="2019" name="Int. J. Syst. Evol. Microbiol.">
        <title>The Global Catalogue of Microorganisms (GCM) 10K type strain sequencing project: providing services to taxonomists for standard genome sequencing and annotation.</title>
        <authorList>
            <consortium name="The Broad Institute Genomics Platform"/>
            <consortium name="The Broad Institute Genome Sequencing Center for Infectious Disease"/>
            <person name="Wu L."/>
            <person name="Ma J."/>
        </authorList>
    </citation>
    <scope>NUCLEOTIDE SEQUENCE [LARGE SCALE GENOMIC DNA]</scope>
    <source>
        <strain evidence="3">KACC 12507</strain>
    </source>
</reference>
<keyword evidence="1" id="KW-1133">Transmembrane helix</keyword>
<feature type="transmembrane region" description="Helical" evidence="1">
    <location>
        <begin position="12"/>
        <end position="37"/>
    </location>
</feature>
<comment type="caution">
    <text evidence="2">The sequence shown here is derived from an EMBL/GenBank/DDBJ whole genome shotgun (WGS) entry which is preliminary data.</text>
</comment>
<protein>
    <submittedName>
        <fullName evidence="2">NfeD family protein</fullName>
    </submittedName>
</protein>
<keyword evidence="1" id="KW-0812">Transmembrane</keyword>
<organism evidence="2 3">
    <name type="scientific">Glaciecola siphonariae</name>
    <dbReference type="NCBI Taxonomy" id="521012"/>
    <lineage>
        <taxon>Bacteria</taxon>
        <taxon>Pseudomonadati</taxon>
        <taxon>Pseudomonadota</taxon>
        <taxon>Gammaproteobacteria</taxon>
        <taxon>Alteromonadales</taxon>
        <taxon>Alteromonadaceae</taxon>
        <taxon>Glaciecola</taxon>
    </lineage>
</organism>
<sequence length="155" mass="17200">MQWFSEHYAETLLVLGLILLAIEVLVLGFSTFFVFFIGLATIVTSGLVYFAVIPDTWLASLMSICIFTALFALVLWKKLKGLQSNVDTKRADNDLVGVSFVCPADIDPLQPLDKMPTYEYSGITWRLLSDVPIKAGDKVSIKQTDVGVLHVMQVI</sequence>
<dbReference type="InterPro" id="IPR052165">
    <property type="entry name" value="Membrane_assoc_protease"/>
</dbReference>
<name>A0ABV9LXU8_9ALTE</name>
<feature type="transmembrane region" description="Helical" evidence="1">
    <location>
        <begin position="57"/>
        <end position="76"/>
    </location>
</feature>
<gene>
    <name evidence="2" type="ORF">ACFO4O_14520</name>
</gene>
<dbReference type="EMBL" id="JBHSGU010000009">
    <property type="protein sequence ID" value="MFC4701381.1"/>
    <property type="molecule type" value="Genomic_DNA"/>
</dbReference>
<dbReference type="PANTHER" id="PTHR33507">
    <property type="entry name" value="INNER MEMBRANE PROTEIN YBBJ"/>
    <property type="match status" value="1"/>
</dbReference>
<proteinExistence type="predicted"/>
<keyword evidence="3" id="KW-1185">Reference proteome</keyword>
<evidence type="ECO:0000256" key="1">
    <source>
        <dbReference type="SAM" id="Phobius"/>
    </source>
</evidence>